<reference evidence="1 2" key="1">
    <citation type="submission" date="2022-07" db="EMBL/GenBank/DDBJ databases">
        <title>Genome-wide signatures of adaptation to extreme environments.</title>
        <authorList>
            <person name="Cho C.H."/>
            <person name="Yoon H.S."/>
        </authorList>
    </citation>
    <scope>NUCLEOTIDE SEQUENCE [LARGE SCALE GENOMIC DNA]</scope>
    <source>
        <strain evidence="1 2">108.79 E11</strain>
    </source>
</reference>
<accession>A0AAV9I9H9</accession>
<comment type="caution">
    <text evidence="1">The sequence shown here is derived from an EMBL/GenBank/DDBJ whole genome shotgun (WGS) entry which is preliminary data.</text>
</comment>
<name>A0AAV9I9H9_9RHOD</name>
<sequence>MKLGFLGETVVRPCFFKHLHHTHQEREHLRHGNAKGVERTEQPFDEDEGTREVFYTENSVKSSSPSSTSYLDFVANFRDEAEIGAILDSLFERSKFQEAFSILDYARLNKLNLPTRVIKSAVDAAIKERNITLLYQGLIWLKRTGLARRFDSRKVSLPKLTSDDVEYDAFSKIAIKNVGTIVPQVASTMKSGRAGFPSGPVMSDTLFGLCFLGFLGVGLSMELINPLILHHEDWEPTMFLLLIFFGLATDRYVGSGKVYRSVERGLRRIFSDDAVRTSRCEAAFLLSGYLLGIPYLFFQPNGDALLRHHRTLLELVDQNQDHPKSLHDTESELFYKYLVWMCSGLAAESAIDGLFFEIDPDKIWRFVEKLDESIWKPFGCTEKKDCKRLLIESAYSDAEQIINVFRKEHLFLADKMLSGASAGECIVSLERIL</sequence>
<keyword evidence="2" id="KW-1185">Reference proteome</keyword>
<organism evidence="1 2">
    <name type="scientific">Galdieria yellowstonensis</name>
    <dbReference type="NCBI Taxonomy" id="3028027"/>
    <lineage>
        <taxon>Eukaryota</taxon>
        <taxon>Rhodophyta</taxon>
        <taxon>Bangiophyceae</taxon>
        <taxon>Galdieriales</taxon>
        <taxon>Galdieriaceae</taxon>
        <taxon>Galdieria</taxon>
    </lineage>
</organism>
<dbReference type="Proteomes" id="UP001300502">
    <property type="component" value="Unassembled WGS sequence"/>
</dbReference>
<dbReference type="AlphaFoldDB" id="A0AAV9I9H9"/>
<evidence type="ECO:0000313" key="2">
    <source>
        <dbReference type="Proteomes" id="UP001300502"/>
    </source>
</evidence>
<proteinExistence type="predicted"/>
<evidence type="ECO:0000313" key="1">
    <source>
        <dbReference type="EMBL" id="KAK4524018.1"/>
    </source>
</evidence>
<protein>
    <submittedName>
        <fullName evidence="1">Uncharacterized protein</fullName>
    </submittedName>
</protein>
<dbReference type="EMBL" id="JANCYU010000021">
    <property type="protein sequence ID" value="KAK4524018.1"/>
    <property type="molecule type" value="Genomic_DNA"/>
</dbReference>
<gene>
    <name evidence="1" type="ORF">GAYE_SCF01G1917</name>
</gene>